<comment type="catalytic activity">
    <reaction evidence="1">
        <text>ATP + protein L-histidine = ADP + protein N-phospho-L-histidine.</text>
        <dbReference type="EC" id="2.7.13.3"/>
    </reaction>
</comment>
<dbReference type="PROSITE" id="PS50894">
    <property type="entry name" value="HPT"/>
    <property type="match status" value="1"/>
</dbReference>
<accession>A0A5C5WCI7</accession>
<dbReference type="PROSITE" id="PS50851">
    <property type="entry name" value="CHEW"/>
    <property type="match status" value="2"/>
</dbReference>
<dbReference type="EMBL" id="SJPH01000001">
    <property type="protein sequence ID" value="TWT48257.1"/>
    <property type="molecule type" value="Genomic_DNA"/>
</dbReference>
<dbReference type="GO" id="GO:0005737">
    <property type="term" value="C:cytoplasm"/>
    <property type="evidence" value="ECO:0007669"/>
    <property type="project" value="InterPro"/>
</dbReference>
<dbReference type="SMART" id="SM00448">
    <property type="entry name" value="REC"/>
    <property type="match status" value="1"/>
</dbReference>
<dbReference type="CDD" id="cd00088">
    <property type="entry name" value="HPT"/>
    <property type="match status" value="1"/>
</dbReference>
<feature type="compositionally biased region" description="Pro residues" evidence="8">
    <location>
        <begin position="178"/>
        <end position="192"/>
    </location>
</feature>
<evidence type="ECO:0000259" key="12">
    <source>
        <dbReference type="PROSITE" id="PS50894"/>
    </source>
</evidence>
<dbReference type="PANTHER" id="PTHR43395">
    <property type="entry name" value="SENSOR HISTIDINE KINASE CHEA"/>
    <property type="match status" value="1"/>
</dbReference>
<organism evidence="13 14">
    <name type="scientific">Botrimarina hoheduenensis</name>
    <dbReference type="NCBI Taxonomy" id="2528000"/>
    <lineage>
        <taxon>Bacteria</taxon>
        <taxon>Pseudomonadati</taxon>
        <taxon>Planctomycetota</taxon>
        <taxon>Planctomycetia</taxon>
        <taxon>Pirellulales</taxon>
        <taxon>Lacipirellulaceae</taxon>
        <taxon>Botrimarina</taxon>
    </lineage>
</organism>
<feature type="domain" description="CheW-like" evidence="11">
    <location>
        <begin position="461"/>
        <end position="604"/>
    </location>
</feature>
<dbReference type="PROSITE" id="PS50109">
    <property type="entry name" value="HIS_KIN"/>
    <property type="match status" value="1"/>
</dbReference>
<dbReference type="Gene3D" id="1.20.120.160">
    <property type="entry name" value="HPT domain"/>
    <property type="match status" value="1"/>
</dbReference>
<evidence type="ECO:0000256" key="8">
    <source>
        <dbReference type="SAM" id="MobiDB-lite"/>
    </source>
</evidence>
<dbReference type="Gene3D" id="1.10.287.560">
    <property type="entry name" value="Histidine kinase CheA-like, homodimeric domain"/>
    <property type="match status" value="1"/>
</dbReference>
<evidence type="ECO:0000256" key="3">
    <source>
        <dbReference type="ARBA" id="ARBA00022553"/>
    </source>
</evidence>
<dbReference type="InterPro" id="IPR004105">
    <property type="entry name" value="CheA-like_dim"/>
</dbReference>
<dbReference type="InterPro" id="IPR036097">
    <property type="entry name" value="HisK_dim/P_sf"/>
</dbReference>
<evidence type="ECO:0000256" key="5">
    <source>
        <dbReference type="ARBA" id="ARBA00022777"/>
    </source>
</evidence>
<dbReference type="CDD" id="cd16916">
    <property type="entry name" value="HATPase_CheA-like"/>
    <property type="match status" value="1"/>
</dbReference>
<dbReference type="SUPFAM" id="SSF55874">
    <property type="entry name" value="ATPase domain of HSP90 chaperone/DNA topoisomerase II/histidine kinase"/>
    <property type="match status" value="1"/>
</dbReference>
<evidence type="ECO:0000259" key="10">
    <source>
        <dbReference type="PROSITE" id="PS50110"/>
    </source>
</evidence>
<dbReference type="SUPFAM" id="SSF47384">
    <property type="entry name" value="Homodimeric domain of signal transducing histidine kinase"/>
    <property type="match status" value="1"/>
</dbReference>
<keyword evidence="4 13" id="KW-0808">Transferase</keyword>
<protein>
    <recommendedName>
        <fullName evidence="2">histidine kinase</fullName>
        <ecNumber evidence="2">2.7.13.3</ecNumber>
    </recommendedName>
</protein>
<comment type="caution">
    <text evidence="13">The sequence shown here is derived from an EMBL/GenBank/DDBJ whole genome shotgun (WGS) entry which is preliminary data.</text>
</comment>
<dbReference type="SMART" id="SM00387">
    <property type="entry name" value="HATPase_c"/>
    <property type="match status" value="1"/>
</dbReference>
<evidence type="ECO:0000313" key="14">
    <source>
        <dbReference type="Proteomes" id="UP000318995"/>
    </source>
</evidence>
<feature type="region of interest" description="Disordered" evidence="8">
    <location>
        <begin position="171"/>
        <end position="207"/>
    </location>
</feature>
<reference evidence="13 14" key="1">
    <citation type="submission" date="2019-02" db="EMBL/GenBank/DDBJ databases">
        <title>Deep-cultivation of Planctomycetes and their phenomic and genomic characterization uncovers novel biology.</title>
        <authorList>
            <person name="Wiegand S."/>
            <person name="Jogler M."/>
            <person name="Boedeker C."/>
            <person name="Pinto D."/>
            <person name="Vollmers J."/>
            <person name="Rivas-Marin E."/>
            <person name="Kohn T."/>
            <person name="Peeters S.H."/>
            <person name="Heuer A."/>
            <person name="Rast P."/>
            <person name="Oberbeckmann S."/>
            <person name="Bunk B."/>
            <person name="Jeske O."/>
            <person name="Meyerdierks A."/>
            <person name="Storesund J.E."/>
            <person name="Kallscheuer N."/>
            <person name="Luecker S."/>
            <person name="Lage O.M."/>
            <person name="Pohl T."/>
            <person name="Merkel B.J."/>
            <person name="Hornburger P."/>
            <person name="Mueller R.-W."/>
            <person name="Bruemmer F."/>
            <person name="Labrenz M."/>
            <person name="Spormann A.M."/>
            <person name="Op Den Camp H."/>
            <person name="Overmann J."/>
            <person name="Amann R."/>
            <person name="Jetten M.S.M."/>
            <person name="Mascher T."/>
            <person name="Medema M.H."/>
            <person name="Devos D.P."/>
            <person name="Kaster A.-K."/>
            <person name="Ovreas L."/>
            <person name="Rohde M."/>
            <person name="Galperin M.Y."/>
            <person name="Jogler C."/>
        </authorList>
    </citation>
    <scope>NUCLEOTIDE SEQUENCE [LARGE SCALE GENOMIC DNA]</scope>
    <source>
        <strain evidence="13 14">Pla111</strain>
    </source>
</reference>
<dbReference type="Pfam" id="PF01584">
    <property type="entry name" value="CheW"/>
    <property type="match status" value="2"/>
</dbReference>
<dbReference type="InterPro" id="IPR036641">
    <property type="entry name" value="HPT_dom_sf"/>
</dbReference>
<dbReference type="CDD" id="cd00731">
    <property type="entry name" value="CheA_reg"/>
    <property type="match status" value="1"/>
</dbReference>
<name>A0A5C5WCI7_9BACT</name>
<dbReference type="SUPFAM" id="SSF47226">
    <property type="entry name" value="Histidine-containing phosphotransfer domain, HPT domain"/>
    <property type="match status" value="1"/>
</dbReference>
<evidence type="ECO:0000256" key="4">
    <source>
        <dbReference type="ARBA" id="ARBA00022679"/>
    </source>
</evidence>
<dbReference type="Pfam" id="PF01627">
    <property type="entry name" value="Hpt"/>
    <property type="match status" value="1"/>
</dbReference>
<dbReference type="Proteomes" id="UP000318995">
    <property type="component" value="Unassembled WGS sequence"/>
</dbReference>
<dbReference type="InterPro" id="IPR003594">
    <property type="entry name" value="HATPase_dom"/>
</dbReference>
<feature type="domain" description="Response regulatory" evidence="10">
    <location>
        <begin position="777"/>
        <end position="895"/>
    </location>
</feature>
<dbReference type="Pfam" id="PF02895">
    <property type="entry name" value="H-kinase_dim"/>
    <property type="match status" value="1"/>
</dbReference>
<feature type="domain" description="Histidine kinase" evidence="9">
    <location>
        <begin position="226"/>
        <end position="459"/>
    </location>
</feature>
<feature type="modified residue" description="Phosphohistidine" evidence="6">
    <location>
        <position position="48"/>
    </location>
</feature>
<dbReference type="InterPro" id="IPR051315">
    <property type="entry name" value="Bact_Chemotaxis_CheA"/>
</dbReference>
<feature type="modified residue" description="4-aspartylphosphate" evidence="7">
    <location>
        <position position="828"/>
    </location>
</feature>
<evidence type="ECO:0000256" key="7">
    <source>
        <dbReference type="PROSITE-ProRule" id="PRU00169"/>
    </source>
</evidence>
<evidence type="ECO:0000256" key="6">
    <source>
        <dbReference type="PROSITE-ProRule" id="PRU00110"/>
    </source>
</evidence>
<dbReference type="Gene3D" id="2.30.30.40">
    <property type="entry name" value="SH3 Domains"/>
    <property type="match status" value="1"/>
</dbReference>
<dbReference type="InterPro" id="IPR036061">
    <property type="entry name" value="CheW-like_dom_sf"/>
</dbReference>
<dbReference type="PROSITE" id="PS50110">
    <property type="entry name" value="RESPONSE_REGULATORY"/>
    <property type="match status" value="1"/>
</dbReference>
<evidence type="ECO:0000259" key="11">
    <source>
        <dbReference type="PROSITE" id="PS50851"/>
    </source>
</evidence>
<evidence type="ECO:0000313" key="13">
    <source>
        <dbReference type="EMBL" id="TWT48257.1"/>
    </source>
</evidence>
<gene>
    <name evidence="13" type="primary">cheA</name>
    <name evidence="13" type="ORF">Pla111_00180</name>
</gene>
<dbReference type="SMART" id="SM00073">
    <property type="entry name" value="HPT"/>
    <property type="match status" value="1"/>
</dbReference>
<dbReference type="InterPro" id="IPR011006">
    <property type="entry name" value="CheY-like_superfamily"/>
</dbReference>
<dbReference type="PRINTS" id="PR00344">
    <property type="entry name" value="BCTRLSENSOR"/>
</dbReference>
<dbReference type="RefSeq" id="WP_197524621.1">
    <property type="nucleotide sequence ID" value="NZ_SJPH01000001.1"/>
</dbReference>
<evidence type="ECO:0000259" key="9">
    <source>
        <dbReference type="PROSITE" id="PS50109"/>
    </source>
</evidence>
<dbReference type="Gene3D" id="3.30.565.10">
    <property type="entry name" value="Histidine kinase-like ATPase, C-terminal domain"/>
    <property type="match status" value="1"/>
</dbReference>
<dbReference type="InterPro" id="IPR037006">
    <property type="entry name" value="CheA-like_homodim_sf"/>
</dbReference>
<dbReference type="EC" id="2.7.13.3" evidence="2"/>
<dbReference type="InterPro" id="IPR005467">
    <property type="entry name" value="His_kinase_dom"/>
</dbReference>
<dbReference type="GO" id="GO:0006935">
    <property type="term" value="P:chemotaxis"/>
    <property type="evidence" value="ECO:0007669"/>
    <property type="project" value="InterPro"/>
</dbReference>
<dbReference type="InterPro" id="IPR004358">
    <property type="entry name" value="Sig_transdc_His_kin-like_C"/>
</dbReference>
<dbReference type="Gene3D" id="3.40.50.2300">
    <property type="match status" value="1"/>
</dbReference>
<dbReference type="InterPro" id="IPR001789">
    <property type="entry name" value="Sig_transdc_resp-reg_receiver"/>
</dbReference>
<dbReference type="Pfam" id="PF02518">
    <property type="entry name" value="HATPase_c"/>
    <property type="match status" value="1"/>
</dbReference>
<dbReference type="Gene3D" id="2.40.50.180">
    <property type="entry name" value="CheA-289, Domain 4"/>
    <property type="match status" value="1"/>
</dbReference>
<feature type="domain" description="HPt" evidence="12">
    <location>
        <begin position="1"/>
        <end position="105"/>
    </location>
</feature>
<dbReference type="SMART" id="SM01231">
    <property type="entry name" value="H-kinase_dim"/>
    <property type="match status" value="1"/>
</dbReference>
<keyword evidence="3 7" id="KW-0597">Phosphoprotein</keyword>
<keyword evidence="5" id="KW-0418">Kinase</keyword>
<dbReference type="InterPro" id="IPR036890">
    <property type="entry name" value="HATPase_C_sf"/>
</dbReference>
<sequence>MEDTDLLTDFVVEAKEHLADIENQFLAIEEMAPAIDTDLVNEVFRAIHSIKGAAGFLGLRTVNDLSHHLENVLNMMRNGELAPNSVIVDQMLKGADKLKGLIEDVENSNEVDVSSHIAALEKIANEAAGTGEAEEAASEATAEAPAEDLADIDLDAAIEAKLAEAQAALAAARATEPAPQPAAAPAPKPTPAPAASEAAEDNKPKASAPVEGNIRVAVGVLDSLMNLAGELVLSRNQLLQAVSTEEKAGLDTISARLDQITSELQEAIMQTRMQQIGSVFGRFPRVVRDLSSKLGKQCDLNVEGKEVEVDKTIVEAIGDPLTHLVRNSIDHGVEMPDRRVAAGKPAKGTINLRACYQAGKVRIEIQDDGGGIDPNKLKEKAVAKGVITAERAEQMSDRDAIRLIFAPGFSTAAEVTDISGRGVGMDVVRTNISKLGGTVDVESTLGVGTNIVVTLPLTLAIIPSLIVQVGADRFAIPQVNIAELVRVRENERKERLGRVKDAEVLRLRGQLLPLVRLEKTLGCNQAEGPIHGNSTGATNIIVVDTGQTRFGLVVDALHDSEEIVVKPLGRHHKDCRTLAGATILGDGHVALILDIAGIAADVDLSGDEEARGKKGKQSVDQESVDTQSLLLFKNNDLDYFAVPMDIIARIERVRSDQIDSVAGQEVLQYRNTTLPLMRVESCVSARPSEPLDRLYVVVYEVRGREVGLVAPILQDIREVPMAVDTVTFREAGVIGSMVLDGHTTRLIDLFELTQLSHPEWFVGDDGPSNDDAGQPPLILLAEDSGFFRNQVKAVFESAGYRVSDHEDGQLAWEYLDSDAERFQVVVTDIEMPRMNGFELCQRVKADPRFVGVPVIALTSLAGAADIQRGLDVGIDDYQIKMDRDKLLNSLKNFVGAATATQLA</sequence>
<evidence type="ECO:0000256" key="2">
    <source>
        <dbReference type="ARBA" id="ARBA00012438"/>
    </source>
</evidence>
<dbReference type="SMART" id="SM00260">
    <property type="entry name" value="CheW"/>
    <property type="match status" value="2"/>
</dbReference>
<feature type="domain" description="CheW-like" evidence="11">
    <location>
        <begin position="626"/>
        <end position="758"/>
    </location>
</feature>
<evidence type="ECO:0000256" key="1">
    <source>
        <dbReference type="ARBA" id="ARBA00000085"/>
    </source>
</evidence>
<dbReference type="GO" id="GO:0000155">
    <property type="term" value="F:phosphorelay sensor kinase activity"/>
    <property type="evidence" value="ECO:0007669"/>
    <property type="project" value="InterPro"/>
</dbReference>
<keyword evidence="14" id="KW-1185">Reference proteome</keyword>
<dbReference type="InterPro" id="IPR002545">
    <property type="entry name" value="CheW-lke_dom"/>
</dbReference>
<dbReference type="FunFam" id="3.30.565.10:FF:000016">
    <property type="entry name" value="Chemotaxis protein CheA, putative"/>
    <property type="match status" value="1"/>
</dbReference>
<dbReference type="PANTHER" id="PTHR43395:SF1">
    <property type="entry name" value="CHEMOTAXIS PROTEIN CHEA"/>
    <property type="match status" value="1"/>
</dbReference>
<proteinExistence type="predicted"/>
<dbReference type="InterPro" id="IPR008207">
    <property type="entry name" value="Sig_transdc_His_kin_Hpt_dom"/>
</dbReference>
<dbReference type="SUPFAM" id="SSF52172">
    <property type="entry name" value="CheY-like"/>
    <property type="match status" value="1"/>
</dbReference>
<dbReference type="AlphaFoldDB" id="A0A5C5WCI7"/>
<dbReference type="Pfam" id="PF00072">
    <property type="entry name" value="Response_reg"/>
    <property type="match status" value="1"/>
</dbReference>
<dbReference type="SUPFAM" id="SSF50341">
    <property type="entry name" value="CheW-like"/>
    <property type="match status" value="2"/>
</dbReference>